<dbReference type="PROSITE" id="PS51352">
    <property type="entry name" value="THIOREDOXIN_2"/>
    <property type="match status" value="2"/>
</dbReference>
<dbReference type="Proteomes" id="UP000286134">
    <property type="component" value="Unassembled WGS sequence"/>
</dbReference>
<evidence type="ECO:0000256" key="5">
    <source>
        <dbReference type="ARBA" id="ARBA00022737"/>
    </source>
</evidence>
<organism evidence="12 13">
    <name type="scientific">Erysiphe neolycopersici</name>
    <dbReference type="NCBI Taxonomy" id="212602"/>
    <lineage>
        <taxon>Eukaryota</taxon>
        <taxon>Fungi</taxon>
        <taxon>Dikarya</taxon>
        <taxon>Ascomycota</taxon>
        <taxon>Pezizomycotina</taxon>
        <taxon>Leotiomycetes</taxon>
        <taxon>Erysiphales</taxon>
        <taxon>Erysiphaceae</taxon>
        <taxon>Erysiphe</taxon>
    </lineage>
</organism>
<dbReference type="InterPro" id="IPR011679">
    <property type="entry name" value="ERp29_C"/>
</dbReference>
<dbReference type="FunFam" id="3.40.30.10:FF:000032">
    <property type="entry name" value="Protein disulfide-isomerase A6 homolog"/>
    <property type="match status" value="1"/>
</dbReference>
<dbReference type="CDD" id="cd02998">
    <property type="entry name" value="PDI_a_ERp38"/>
    <property type="match status" value="2"/>
</dbReference>
<dbReference type="PANTHER" id="PTHR45672:SF11">
    <property type="entry name" value="PROTEIN DISULFIDE-ISOMERASE C17H9.14C"/>
    <property type="match status" value="1"/>
</dbReference>
<dbReference type="PANTHER" id="PTHR45672">
    <property type="entry name" value="PROTEIN DISULFIDE-ISOMERASE C17H9.14C-RELATED"/>
    <property type="match status" value="1"/>
</dbReference>
<accession>A0A420HT32</accession>
<keyword evidence="5" id="KW-0677">Repeat</keyword>
<keyword evidence="7 12" id="KW-0413">Isomerase</keyword>
<evidence type="ECO:0000256" key="6">
    <source>
        <dbReference type="ARBA" id="ARBA00023157"/>
    </source>
</evidence>
<dbReference type="Pfam" id="PF00085">
    <property type="entry name" value="Thioredoxin"/>
    <property type="match status" value="2"/>
</dbReference>
<evidence type="ECO:0000256" key="4">
    <source>
        <dbReference type="ARBA" id="ARBA00022729"/>
    </source>
</evidence>
<sequence>MISFNTFLFWSLSILCLIVGSDSSSAVIDLIPNNFDNITLSGKPVLVEFFAPWCGHCKALAPVWEQLAQEFAFARDKIVIAKVDADAEKSLGKRFSIQGFPTIKYFDGKSETPEDYKGGRDIESLSSFITEKSGVRSKKSKVPPSQVLILNDSTFKTEIGGDKDVIVAFTAPWCGHCKNLAPIWEKVAKNFALESNVIVAKVDAEAENSKALAKDQGIASYPTIKFFAKGTTEPELYNGGRNEDDLVAFLNKKTGSHRKSGGGLDSTAGTIETLDALVSKFIEGSDLAEISVEVTKAVNDLEKNTKNKYSYYYLNIFHKLATVDDFATKELARLSKILQKGGLVQEKQDEFTAKTNILKKFIKKSPSRNEL</sequence>
<dbReference type="Gene3D" id="3.40.30.10">
    <property type="entry name" value="Glutaredoxin"/>
    <property type="match status" value="2"/>
</dbReference>
<dbReference type="Pfam" id="PF07749">
    <property type="entry name" value="ERp29"/>
    <property type="match status" value="1"/>
</dbReference>
<evidence type="ECO:0000256" key="3">
    <source>
        <dbReference type="ARBA" id="ARBA00012723"/>
    </source>
</evidence>
<comment type="caution">
    <text evidence="12">The sequence shown here is derived from an EMBL/GenBank/DDBJ whole genome shotgun (WGS) entry which is preliminary data.</text>
</comment>
<feature type="signal peptide" evidence="10">
    <location>
        <begin position="1"/>
        <end position="23"/>
    </location>
</feature>
<comment type="catalytic activity">
    <reaction evidence="1">
        <text>Catalyzes the rearrangement of -S-S- bonds in proteins.</text>
        <dbReference type="EC" id="5.3.4.1"/>
    </reaction>
</comment>
<dbReference type="AlphaFoldDB" id="A0A420HT32"/>
<name>A0A420HT32_9PEZI</name>
<dbReference type="Gene3D" id="1.20.1150.12">
    <property type="entry name" value="Endoplasmic reticulum resident protein 29, C-terminal domain"/>
    <property type="match status" value="1"/>
</dbReference>
<evidence type="ECO:0000256" key="1">
    <source>
        <dbReference type="ARBA" id="ARBA00001182"/>
    </source>
</evidence>
<dbReference type="SUPFAM" id="SSF47933">
    <property type="entry name" value="ERP29 C domain-like"/>
    <property type="match status" value="1"/>
</dbReference>
<dbReference type="InterPro" id="IPR051063">
    <property type="entry name" value="PDI"/>
</dbReference>
<dbReference type="EC" id="5.3.4.1" evidence="3"/>
<reference evidence="12 13" key="1">
    <citation type="journal article" date="2018" name="BMC Genomics">
        <title>Comparative genome analyses reveal sequence features reflecting distinct modes of host-adaptation between dicot and monocot powdery mildew.</title>
        <authorList>
            <person name="Wu Y."/>
            <person name="Ma X."/>
            <person name="Pan Z."/>
            <person name="Kale S.D."/>
            <person name="Song Y."/>
            <person name="King H."/>
            <person name="Zhang Q."/>
            <person name="Presley C."/>
            <person name="Deng X."/>
            <person name="Wei C.I."/>
            <person name="Xiao S."/>
        </authorList>
    </citation>
    <scope>NUCLEOTIDE SEQUENCE [LARGE SCALE GENOMIC DNA]</scope>
    <source>
        <strain evidence="12">UMSG2</strain>
    </source>
</reference>
<evidence type="ECO:0000256" key="2">
    <source>
        <dbReference type="ARBA" id="ARBA00006347"/>
    </source>
</evidence>
<dbReference type="NCBIfam" id="TIGR01126">
    <property type="entry name" value="pdi_dom"/>
    <property type="match status" value="2"/>
</dbReference>
<protein>
    <recommendedName>
        <fullName evidence="3">protein disulfide-isomerase</fullName>
        <ecNumber evidence="3">5.3.4.1</ecNumber>
    </recommendedName>
</protein>
<dbReference type="PRINTS" id="PR00421">
    <property type="entry name" value="THIOREDOXIN"/>
</dbReference>
<dbReference type="CDD" id="cd00238">
    <property type="entry name" value="ERp29c"/>
    <property type="match status" value="1"/>
</dbReference>
<dbReference type="STRING" id="212602.A0A420HT32"/>
<keyword evidence="8" id="KW-0676">Redox-active center</keyword>
<evidence type="ECO:0000256" key="9">
    <source>
        <dbReference type="RuleBase" id="RU004208"/>
    </source>
</evidence>
<dbReference type="InterPro" id="IPR036356">
    <property type="entry name" value="ERp29_C_sf"/>
</dbReference>
<evidence type="ECO:0000256" key="7">
    <source>
        <dbReference type="ARBA" id="ARBA00023235"/>
    </source>
</evidence>
<proteinExistence type="inferred from homology"/>
<feature type="domain" description="Thioredoxin" evidence="11">
    <location>
        <begin position="17"/>
        <end position="134"/>
    </location>
</feature>
<keyword evidence="6" id="KW-1015">Disulfide bond</keyword>
<dbReference type="SMR" id="A0A420HT32"/>
<feature type="chain" id="PRO_5019207196" description="protein disulfide-isomerase" evidence="10">
    <location>
        <begin position="24"/>
        <end position="371"/>
    </location>
</feature>
<dbReference type="PROSITE" id="PS00194">
    <property type="entry name" value="THIOREDOXIN_1"/>
    <property type="match status" value="2"/>
</dbReference>
<dbReference type="OrthoDB" id="10264505at2759"/>
<keyword evidence="13" id="KW-1185">Reference proteome</keyword>
<keyword evidence="4 10" id="KW-0732">Signal</keyword>
<evidence type="ECO:0000259" key="11">
    <source>
        <dbReference type="PROSITE" id="PS51352"/>
    </source>
</evidence>
<dbReference type="InterPro" id="IPR017937">
    <property type="entry name" value="Thioredoxin_CS"/>
</dbReference>
<gene>
    <name evidence="12" type="ORF">OnM2_049047</name>
</gene>
<dbReference type="InterPro" id="IPR013766">
    <property type="entry name" value="Thioredoxin_domain"/>
</dbReference>
<dbReference type="GO" id="GO:0005783">
    <property type="term" value="C:endoplasmic reticulum"/>
    <property type="evidence" value="ECO:0007669"/>
    <property type="project" value="InterPro"/>
</dbReference>
<dbReference type="EMBL" id="MCFK01004974">
    <property type="protein sequence ID" value="RKF60567.1"/>
    <property type="molecule type" value="Genomic_DNA"/>
</dbReference>
<evidence type="ECO:0000256" key="8">
    <source>
        <dbReference type="ARBA" id="ARBA00023284"/>
    </source>
</evidence>
<evidence type="ECO:0000256" key="10">
    <source>
        <dbReference type="SAM" id="SignalP"/>
    </source>
</evidence>
<dbReference type="InterPro" id="IPR036249">
    <property type="entry name" value="Thioredoxin-like_sf"/>
</dbReference>
<dbReference type="GO" id="GO:0003756">
    <property type="term" value="F:protein disulfide isomerase activity"/>
    <property type="evidence" value="ECO:0007669"/>
    <property type="project" value="UniProtKB-EC"/>
</dbReference>
<comment type="similarity">
    <text evidence="2 9">Belongs to the protein disulfide isomerase family.</text>
</comment>
<evidence type="ECO:0000313" key="13">
    <source>
        <dbReference type="Proteomes" id="UP000286134"/>
    </source>
</evidence>
<evidence type="ECO:0000313" key="12">
    <source>
        <dbReference type="EMBL" id="RKF60567.1"/>
    </source>
</evidence>
<feature type="domain" description="Thioredoxin" evidence="11">
    <location>
        <begin position="136"/>
        <end position="255"/>
    </location>
</feature>
<dbReference type="InterPro" id="IPR005788">
    <property type="entry name" value="PDI_thioredoxin-like_dom"/>
</dbReference>
<dbReference type="SUPFAM" id="SSF52833">
    <property type="entry name" value="Thioredoxin-like"/>
    <property type="match status" value="2"/>
</dbReference>
<dbReference type="GO" id="GO:0006457">
    <property type="term" value="P:protein folding"/>
    <property type="evidence" value="ECO:0007669"/>
    <property type="project" value="TreeGrafter"/>
</dbReference>